<feature type="region of interest" description="Disordered" evidence="1">
    <location>
        <begin position="104"/>
        <end position="165"/>
    </location>
</feature>
<proteinExistence type="predicted"/>
<feature type="compositionally biased region" description="Low complexity" evidence="1">
    <location>
        <begin position="230"/>
        <end position="242"/>
    </location>
</feature>
<accession>A0ABY4FLT0</accession>
<sequence>MAWFKVDDGLHASRKFLSIPKRSRFAAVGTWTIAGSWCADQLTDGHVPEYMLELWGVPPSVPSALVEAGLWERESGGYLFCNWLEYQPRKADVDAEREASRERMRELRAKRKQKKPQDDAEVGDMFGRTVANGSDNVRNPDPTRPDPVPIEVSKETSPRKARGSRVDANWIPERDLIQQMQTECPGVDLEAEHRVFIDYWVAQPGQKGVKVDWAATWRNWMRRKHGERGNGSAVAGSAGRGSKPSPGQKARSIADELRMEGL</sequence>
<keyword evidence="3" id="KW-1185">Reference proteome</keyword>
<protein>
    <recommendedName>
        <fullName evidence="4">DnaT DNA-binding domain-containing protein</fullName>
    </recommendedName>
</protein>
<organism evidence="2 3">
    <name type="scientific">Leucobacter allii</name>
    <dbReference type="NCBI Taxonomy" id="2932247"/>
    <lineage>
        <taxon>Bacteria</taxon>
        <taxon>Bacillati</taxon>
        <taxon>Actinomycetota</taxon>
        <taxon>Actinomycetes</taxon>
        <taxon>Micrococcales</taxon>
        <taxon>Microbacteriaceae</taxon>
        <taxon>Leucobacter</taxon>
    </lineage>
</organism>
<evidence type="ECO:0000313" key="3">
    <source>
        <dbReference type="Proteomes" id="UP000831786"/>
    </source>
</evidence>
<evidence type="ECO:0008006" key="4">
    <source>
        <dbReference type="Google" id="ProtNLM"/>
    </source>
</evidence>
<dbReference type="RefSeq" id="WP_244727860.1">
    <property type="nucleotide sequence ID" value="NZ_CP095045.1"/>
</dbReference>
<dbReference type="Proteomes" id="UP000831786">
    <property type="component" value="Chromosome"/>
</dbReference>
<reference evidence="2 3" key="1">
    <citation type="submission" date="2022-04" db="EMBL/GenBank/DDBJ databases">
        <title>Leucobacter sp. isolated from rhizosphere of garlic.</title>
        <authorList>
            <person name="Won M."/>
            <person name="Lee C.-M."/>
            <person name="Woen H.-Y."/>
            <person name="Kwon S.-W."/>
        </authorList>
    </citation>
    <scope>NUCLEOTIDE SEQUENCE [LARGE SCALE GENOMIC DNA]</scope>
    <source>
        <strain evidence="2 3">H21R-40</strain>
    </source>
</reference>
<feature type="compositionally biased region" description="Basic and acidic residues" evidence="1">
    <location>
        <begin position="252"/>
        <end position="262"/>
    </location>
</feature>
<gene>
    <name evidence="2" type="ORF">MUN78_16415</name>
</gene>
<dbReference type="EMBL" id="CP095045">
    <property type="protein sequence ID" value="UOQ57214.1"/>
    <property type="molecule type" value="Genomic_DNA"/>
</dbReference>
<evidence type="ECO:0000256" key="1">
    <source>
        <dbReference type="SAM" id="MobiDB-lite"/>
    </source>
</evidence>
<feature type="region of interest" description="Disordered" evidence="1">
    <location>
        <begin position="224"/>
        <end position="262"/>
    </location>
</feature>
<evidence type="ECO:0000313" key="2">
    <source>
        <dbReference type="EMBL" id="UOQ57214.1"/>
    </source>
</evidence>
<name>A0ABY4FLT0_9MICO</name>